<proteinExistence type="inferred from homology"/>
<evidence type="ECO:0000313" key="3">
    <source>
        <dbReference type="EMBL" id="RMD76782.1"/>
    </source>
</evidence>
<gene>
    <name evidence="2 3" type="primary">def</name>
    <name evidence="3" type="ORF">D6810_02960</name>
</gene>
<feature type="binding site" evidence="2">
    <location>
        <position position="141"/>
    </location>
    <ligand>
        <name>Fe cation</name>
        <dbReference type="ChEBI" id="CHEBI:24875"/>
    </ligand>
</feature>
<dbReference type="PANTHER" id="PTHR10458">
    <property type="entry name" value="PEPTIDE DEFORMYLASE"/>
    <property type="match status" value="1"/>
</dbReference>
<accession>A0A3M0YXL4</accession>
<dbReference type="Gene3D" id="3.90.45.10">
    <property type="entry name" value="Peptide deformylase"/>
    <property type="match status" value="1"/>
</dbReference>
<keyword evidence="2" id="KW-0648">Protein biosynthesis</keyword>
<dbReference type="GO" id="GO:0042586">
    <property type="term" value="F:peptide deformylase activity"/>
    <property type="evidence" value="ECO:0007669"/>
    <property type="project" value="UniProtKB-UniRule"/>
</dbReference>
<evidence type="ECO:0000313" key="4">
    <source>
        <dbReference type="Proteomes" id="UP000269410"/>
    </source>
</evidence>
<protein>
    <recommendedName>
        <fullName evidence="2">Peptide deformylase</fullName>
        <shortName evidence="2">PDF</shortName>
        <ecNumber evidence="2">3.5.1.88</ecNumber>
    </recommendedName>
    <alternativeName>
        <fullName evidence="2">Polypeptide deformylase</fullName>
    </alternativeName>
</protein>
<dbReference type="CDD" id="cd00487">
    <property type="entry name" value="Pep_deformylase"/>
    <property type="match status" value="1"/>
</dbReference>
<feature type="binding site" evidence="2">
    <location>
        <position position="97"/>
    </location>
    <ligand>
        <name>Fe cation</name>
        <dbReference type="ChEBI" id="CHEBI:24875"/>
    </ligand>
</feature>
<dbReference type="PANTHER" id="PTHR10458:SF22">
    <property type="entry name" value="PEPTIDE DEFORMYLASE"/>
    <property type="match status" value="1"/>
</dbReference>
<dbReference type="NCBIfam" id="TIGR00079">
    <property type="entry name" value="pept_deformyl"/>
    <property type="match status" value="1"/>
</dbReference>
<dbReference type="InterPro" id="IPR036821">
    <property type="entry name" value="Peptide_deformylase_sf"/>
</dbReference>
<keyword evidence="2 3" id="KW-0378">Hydrolase</keyword>
<comment type="function">
    <text evidence="2">Removes the formyl group from the N-terminal Met of newly synthesized proteins. Requires at least a dipeptide for an efficient rate of reaction. N-terminal L-methionine is a prerequisite for activity but the enzyme has broad specificity at other positions.</text>
</comment>
<comment type="catalytic activity">
    <reaction evidence="2">
        <text>N-terminal N-formyl-L-methionyl-[peptide] + H2O = N-terminal L-methionyl-[peptide] + formate</text>
        <dbReference type="Rhea" id="RHEA:24420"/>
        <dbReference type="Rhea" id="RHEA-COMP:10639"/>
        <dbReference type="Rhea" id="RHEA-COMP:10640"/>
        <dbReference type="ChEBI" id="CHEBI:15377"/>
        <dbReference type="ChEBI" id="CHEBI:15740"/>
        <dbReference type="ChEBI" id="CHEBI:49298"/>
        <dbReference type="ChEBI" id="CHEBI:64731"/>
        <dbReference type="EC" id="3.5.1.88"/>
    </reaction>
</comment>
<dbReference type="GO" id="GO:0006412">
    <property type="term" value="P:translation"/>
    <property type="evidence" value="ECO:0007669"/>
    <property type="project" value="UniProtKB-UniRule"/>
</dbReference>
<dbReference type="EC" id="3.5.1.88" evidence="2"/>
<dbReference type="Proteomes" id="UP000269410">
    <property type="component" value="Unassembled WGS sequence"/>
</dbReference>
<reference evidence="3 4" key="1">
    <citation type="submission" date="2018-10" db="EMBL/GenBank/DDBJ databases">
        <title>Thermophilic Lithotrophy and Phototrophy in an Intertidal, Iron-rich, Geothermal Spring.</title>
        <authorList>
            <person name="Ward L.M."/>
            <person name="Idei A."/>
            <person name="Nakagawa M."/>
            <person name="Ueno Y."/>
            <person name="Fischer W."/>
            <person name="Mcglynn S.E."/>
        </authorList>
    </citation>
    <scope>NUCLEOTIDE SEQUENCE [LARGE SCALE GENOMIC DNA]</scope>
    <source>
        <strain evidence="3">J137</strain>
    </source>
</reference>
<dbReference type="SUPFAM" id="SSF56420">
    <property type="entry name" value="Peptide deformylase"/>
    <property type="match status" value="1"/>
</dbReference>
<keyword evidence="2" id="KW-0479">Metal-binding</keyword>
<dbReference type="Pfam" id="PF01327">
    <property type="entry name" value="Pep_deformylase"/>
    <property type="match status" value="1"/>
</dbReference>
<dbReference type="EMBL" id="RFKV01000097">
    <property type="protein sequence ID" value="RMD76782.1"/>
    <property type="molecule type" value="Genomic_DNA"/>
</dbReference>
<comment type="similarity">
    <text evidence="1 2">Belongs to the polypeptide deformylase family.</text>
</comment>
<evidence type="ECO:0000256" key="2">
    <source>
        <dbReference type="HAMAP-Rule" id="MF_00163"/>
    </source>
</evidence>
<evidence type="ECO:0000256" key="1">
    <source>
        <dbReference type="ARBA" id="ARBA00010759"/>
    </source>
</evidence>
<organism evidence="3 4">
    <name type="scientific">Candidatus Dojkabacteria bacterium</name>
    <dbReference type="NCBI Taxonomy" id="2099670"/>
    <lineage>
        <taxon>Bacteria</taxon>
        <taxon>Candidatus Dojkabacteria</taxon>
    </lineage>
</organism>
<dbReference type="AlphaFoldDB" id="A0A3M0YXL4"/>
<feature type="binding site" evidence="2">
    <location>
        <position position="145"/>
    </location>
    <ligand>
        <name>Fe cation</name>
        <dbReference type="ChEBI" id="CHEBI:24875"/>
    </ligand>
</feature>
<dbReference type="HAMAP" id="MF_00163">
    <property type="entry name" value="Pep_deformylase"/>
    <property type="match status" value="1"/>
</dbReference>
<comment type="cofactor">
    <cofactor evidence="2">
        <name>Fe(2+)</name>
        <dbReference type="ChEBI" id="CHEBI:29033"/>
    </cofactor>
    <text evidence="2">Binds 1 Fe(2+) ion.</text>
</comment>
<feature type="active site" evidence="2">
    <location>
        <position position="142"/>
    </location>
</feature>
<dbReference type="PIRSF" id="PIRSF004749">
    <property type="entry name" value="Pep_def"/>
    <property type="match status" value="1"/>
</dbReference>
<name>A0A3M0YXL4_9BACT</name>
<keyword evidence="2" id="KW-0408">Iron</keyword>
<dbReference type="GO" id="GO:0046872">
    <property type="term" value="F:metal ion binding"/>
    <property type="evidence" value="ECO:0007669"/>
    <property type="project" value="UniProtKB-KW"/>
</dbReference>
<dbReference type="PRINTS" id="PR01576">
    <property type="entry name" value="PDEFORMYLASE"/>
</dbReference>
<sequence length="177" mass="20197">MKIVQYGHPALERVAIPVKLPLPDEDKDLIKGMMRILSKRSKSSAGLAAPQVGVSKRVCIVRRFDLEDNDSIPIWDILINPKILEKSDTLSVEWEGCLSINNGELWGEVARPDFVKVEYYDESGNIHKVEAFGFQAHVYQHEIDHLDGILFLRYISDPSKLYTTEEMLKKISKKNSE</sequence>
<comment type="caution">
    <text evidence="3">The sequence shown here is derived from an EMBL/GenBank/DDBJ whole genome shotgun (WGS) entry which is preliminary data.</text>
</comment>
<dbReference type="InterPro" id="IPR023635">
    <property type="entry name" value="Peptide_deformylase"/>
</dbReference>